<keyword evidence="3" id="KW-0012">Acyltransferase</keyword>
<dbReference type="CDD" id="cd04647">
    <property type="entry name" value="LbH_MAT_like"/>
    <property type="match status" value="1"/>
</dbReference>
<dbReference type="AlphaFoldDB" id="A0A5C8LWI1"/>
<sequence length="211" mass="23582">MTFIKKIKRTISNLLITLLKDEISKEVHTAIRKKPSYICTTADTTVFLSEAKVENLSRDRDKIIIGSNSYIRGELLVYAHSGQINVGDWCYIGAGTRLWSMASISIGNRVLISHNVNIIDNTAHSRTPSERHEHFKNIVTTGHPRNIEDIPGLQADRIVIEDDVWIGFGVTILKGVKIGANSIIYANSVVLHDVPPNSTYRNRIEPIISPI</sequence>
<dbReference type="PANTHER" id="PTHR23416">
    <property type="entry name" value="SIALIC ACID SYNTHASE-RELATED"/>
    <property type="match status" value="1"/>
</dbReference>
<comment type="caution">
    <text evidence="3">The sequence shown here is derived from an EMBL/GenBank/DDBJ whole genome shotgun (WGS) entry which is preliminary data.</text>
</comment>
<evidence type="ECO:0000313" key="3">
    <source>
        <dbReference type="EMBL" id="TXK80433.1"/>
    </source>
</evidence>
<dbReference type="GO" id="GO:0008374">
    <property type="term" value="F:O-acyltransferase activity"/>
    <property type="evidence" value="ECO:0007669"/>
    <property type="project" value="TreeGrafter"/>
</dbReference>
<dbReference type="OrthoDB" id="9815592at2"/>
<accession>A0A5C8LWI1</accession>
<dbReference type="SUPFAM" id="SSF51161">
    <property type="entry name" value="Trimeric LpxA-like enzymes"/>
    <property type="match status" value="1"/>
</dbReference>
<dbReference type="InterPro" id="IPR001451">
    <property type="entry name" value="Hexapep"/>
</dbReference>
<evidence type="ECO:0000256" key="2">
    <source>
        <dbReference type="ARBA" id="ARBA00022679"/>
    </source>
</evidence>
<protein>
    <submittedName>
        <fullName evidence="3">Acyltransferase</fullName>
    </submittedName>
</protein>
<dbReference type="Proteomes" id="UP000321814">
    <property type="component" value="Unassembled WGS sequence"/>
</dbReference>
<keyword evidence="4" id="KW-1185">Reference proteome</keyword>
<dbReference type="PANTHER" id="PTHR23416:SF23">
    <property type="entry name" value="ACETYLTRANSFERASE C18B11.09C-RELATED"/>
    <property type="match status" value="1"/>
</dbReference>
<organism evidence="3 4">
    <name type="scientific">Rheinheimera tangshanensis</name>
    <dbReference type="NCBI Taxonomy" id="400153"/>
    <lineage>
        <taxon>Bacteria</taxon>
        <taxon>Pseudomonadati</taxon>
        <taxon>Pseudomonadota</taxon>
        <taxon>Gammaproteobacteria</taxon>
        <taxon>Chromatiales</taxon>
        <taxon>Chromatiaceae</taxon>
        <taxon>Rheinheimera</taxon>
    </lineage>
</organism>
<dbReference type="EMBL" id="VRLR01000006">
    <property type="protein sequence ID" value="TXK80433.1"/>
    <property type="molecule type" value="Genomic_DNA"/>
</dbReference>
<comment type="similarity">
    <text evidence="1">Belongs to the transferase hexapeptide repeat family.</text>
</comment>
<evidence type="ECO:0000256" key="1">
    <source>
        <dbReference type="ARBA" id="ARBA00007274"/>
    </source>
</evidence>
<keyword evidence="2 3" id="KW-0808">Transferase</keyword>
<dbReference type="Pfam" id="PF00132">
    <property type="entry name" value="Hexapep"/>
    <property type="match status" value="1"/>
</dbReference>
<proteinExistence type="inferred from homology"/>
<name>A0A5C8LWI1_9GAMM</name>
<dbReference type="GO" id="GO:0005829">
    <property type="term" value="C:cytosol"/>
    <property type="evidence" value="ECO:0007669"/>
    <property type="project" value="TreeGrafter"/>
</dbReference>
<dbReference type="Gene3D" id="2.160.10.10">
    <property type="entry name" value="Hexapeptide repeat proteins"/>
    <property type="match status" value="1"/>
</dbReference>
<dbReference type="RefSeq" id="WP_147904353.1">
    <property type="nucleotide sequence ID" value="NZ_BAAAGC010000010.1"/>
</dbReference>
<dbReference type="InterPro" id="IPR011004">
    <property type="entry name" value="Trimer_LpxA-like_sf"/>
</dbReference>
<reference evidence="3 4" key="1">
    <citation type="submission" date="2019-08" db="EMBL/GenBank/DDBJ databases">
        <title>Draft genome analysis of Rheinheimera tangshanensis isolated from the roots of fresh rice plants (Oryza sativa).</title>
        <authorList>
            <person name="Yu Q."/>
            <person name="Qi Y."/>
            <person name="Zhang H."/>
            <person name="Pu J."/>
        </authorList>
    </citation>
    <scope>NUCLEOTIDE SEQUENCE [LARGE SCALE GENOMIC DNA]</scope>
    <source>
        <strain evidence="3 4">JA3-B52</strain>
    </source>
</reference>
<gene>
    <name evidence="3" type="ORF">FU839_10740</name>
</gene>
<dbReference type="InterPro" id="IPR051159">
    <property type="entry name" value="Hexapeptide_acetyltransf"/>
</dbReference>
<evidence type="ECO:0000313" key="4">
    <source>
        <dbReference type="Proteomes" id="UP000321814"/>
    </source>
</evidence>